<organism evidence="6 7">
    <name type="scientific">Bradyrhizobium canariense</name>
    <dbReference type="NCBI Taxonomy" id="255045"/>
    <lineage>
        <taxon>Bacteria</taxon>
        <taxon>Pseudomonadati</taxon>
        <taxon>Pseudomonadota</taxon>
        <taxon>Alphaproteobacteria</taxon>
        <taxon>Hyphomicrobiales</taxon>
        <taxon>Nitrobacteraceae</taxon>
        <taxon>Bradyrhizobium</taxon>
    </lineage>
</organism>
<dbReference type="AlphaFoldDB" id="A0A1H2B4G1"/>
<evidence type="ECO:0000313" key="7">
    <source>
        <dbReference type="Proteomes" id="UP000243904"/>
    </source>
</evidence>
<dbReference type="InterPro" id="IPR028978">
    <property type="entry name" value="Chorismate_lyase_/UTRA_dom_sf"/>
</dbReference>
<keyword evidence="2" id="KW-0238">DNA-binding</keyword>
<dbReference type="Gene3D" id="3.40.1410.10">
    <property type="entry name" value="Chorismate lyase-like"/>
    <property type="match status" value="1"/>
</dbReference>
<dbReference type="SMART" id="SM00345">
    <property type="entry name" value="HTH_GNTR"/>
    <property type="match status" value="1"/>
</dbReference>
<dbReference type="EMBL" id="LT629750">
    <property type="protein sequence ID" value="SDT53091.1"/>
    <property type="molecule type" value="Genomic_DNA"/>
</dbReference>
<dbReference type="GO" id="GO:0003700">
    <property type="term" value="F:DNA-binding transcription factor activity"/>
    <property type="evidence" value="ECO:0007669"/>
    <property type="project" value="InterPro"/>
</dbReference>
<protein>
    <submittedName>
        <fullName evidence="6">Transcriptional regulator, GntR family</fullName>
    </submittedName>
</protein>
<keyword evidence="7" id="KW-1185">Reference proteome</keyword>
<dbReference type="Pfam" id="PF07702">
    <property type="entry name" value="UTRA"/>
    <property type="match status" value="1"/>
</dbReference>
<dbReference type="Gene3D" id="1.10.10.10">
    <property type="entry name" value="Winged helix-like DNA-binding domain superfamily/Winged helix DNA-binding domain"/>
    <property type="match status" value="1"/>
</dbReference>
<keyword evidence="1" id="KW-0805">Transcription regulation</keyword>
<feature type="compositionally biased region" description="Polar residues" evidence="4">
    <location>
        <begin position="1"/>
        <end position="17"/>
    </location>
</feature>
<proteinExistence type="predicted"/>
<dbReference type="InterPro" id="IPR050679">
    <property type="entry name" value="Bact_HTH_transcr_reg"/>
</dbReference>
<dbReference type="SUPFAM" id="SSF64288">
    <property type="entry name" value="Chorismate lyase-like"/>
    <property type="match status" value="1"/>
</dbReference>
<name>A0A1H2B4G1_9BRAD</name>
<evidence type="ECO:0000256" key="3">
    <source>
        <dbReference type="ARBA" id="ARBA00023163"/>
    </source>
</evidence>
<dbReference type="InterPro" id="IPR036388">
    <property type="entry name" value="WH-like_DNA-bd_sf"/>
</dbReference>
<feature type="domain" description="HTH gntR-type" evidence="5">
    <location>
        <begin position="23"/>
        <end position="89"/>
    </location>
</feature>
<dbReference type="SUPFAM" id="SSF46785">
    <property type="entry name" value="Winged helix' DNA-binding domain"/>
    <property type="match status" value="1"/>
</dbReference>
<gene>
    <name evidence="6" type="ORF">SAMN05444158_6784</name>
</gene>
<dbReference type="PROSITE" id="PS50949">
    <property type="entry name" value="HTH_GNTR"/>
    <property type="match status" value="1"/>
</dbReference>
<dbReference type="GO" id="GO:0003677">
    <property type="term" value="F:DNA binding"/>
    <property type="evidence" value="ECO:0007669"/>
    <property type="project" value="UniProtKB-KW"/>
</dbReference>
<dbReference type="InterPro" id="IPR036390">
    <property type="entry name" value="WH_DNA-bd_sf"/>
</dbReference>
<evidence type="ECO:0000313" key="6">
    <source>
        <dbReference type="EMBL" id="SDT53091.1"/>
    </source>
</evidence>
<dbReference type="NCBIfam" id="TIGR02325">
    <property type="entry name" value="C_P_lyase_phnF"/>
    <property type="match status" value="1"/>
</dbReference>
<feature type="region of interest" description="Disordered" evidence="4">
    <location>
        <begin position="1"/>
        <end position="21"/>
    </location>
</feature>
<evidence type="ECO:0000259" key="5">
    <source>
        <dbReference type="PROSITE" id="PS50949"/>
    </source>
</evidence>
<accession>A0A1H2B4G1</accession>
<dbReference type="InterPro" id="IPR000524">
    <property type="entry name" value="Tscrpt_reg_HTH_GntR"/>
</dbReference>
<dbReference type="InterPro" id="IPR012702">
    <property type="entry name" value="CP_lyase_PhnF"/>
</dbReference>
<dbReference type="Proteomes" id="UP000243904">
    <property type="component" value="Chromosome I"/>
</dbReference>
<dbReference type="PANTHER" id="PTHR44846:SF16">
    <property type="entry name" value="TRANSCRIPTIONAL REGULATOR PHNF-RELATED"/>
    <property type="match status" value="1"/>
</dbReference>
<evidence type="ECO:0000256" key="2">
    <source>
        <dbReference type="ARBA" id="ARBA00023125"/>
    </source>
</evidence>
<dbReference type="PANTHER" id="PTHR44846">
    <property type="entry name" value="MANNOSYL-D-GLYCERATE TRANSPORT/METABOLISM SYSTEM REPRESSOR MNGR-RELATED"/>
    <property type="match status" value="1"/>
</dbReference>
<evidence type="ECO:0000256" key="1">
    <source>
        <dbReference type="ARBA" id="ARBA00023015"/>
    </source>
</evidence>
<sequence>MTTRVMSFSTAVGPSQEPNKDGQPLYLQIAHVLGEELRAQQHPVGRLSEQALSARFRVNRHTLRRAIDILVSAGLVERRAGVGVNILPGAIDYRLGPATRFSLMIEESGHSPFTRIISKQVTNADAEMARKLRLSQSAAVVRIDTVRDVDGRPFCVQSQFLDHETFPLVASEYGGGSLHDFLRDRCGVTVSRRGSTISTELPLPADATLLHIGPSQPVIRVSSVNADVASNLPVEFCVTRFRGDRIELQVEFPGQP</sequence>
<dbReference type="InterPro" id="IPR011663">
    <property type="entry name" value="UTRA"/>
</dbReference>
<keyword evidence="3" id="KW-0804">Transcription</keyword>
<dbReference type="SMART" id="SM00866">
    <property type="entry name" value="UTRA"/>
    <property type="match status" value="1"/>
</dbReference>
<reference evidence="7" key="1">
    <citation type="submission" date="2016-10" db="EMBL/GenBank/DDBJ databases">
        <authorList>
            <person name="Varghese N."/>
            <person name="Submissions S."/>
        </authorList>
    </citation>
    <scope>NUCLEOTIDE SEQUENCE [LARGE SCALE GENOMIC DNA]</scope>
    <source>
        <strain evidence="7">GAS369</strain>
    </source>
</reference>
<dbReference type="CDD" id="cd07377">
    <property type="entry name" value="WHTH_GntR"/>
    <property type="match status" value="1"/>
</dbReference>
<evidence type="ECO:0000256" key="4">
    <source>
        <dbReference type="SAM" id="MobiDB-lite"/>
    </source>
</evidence>
<dbReference type="Pfam" id="PF00392">
    <property type="entry name" value="GntR"/>
    <property type="match status" value="1"/>
</dbReference>